<sequence>MLTVQLPAYPFNGFQSVLNDRSYAIGVVDGWSTKTEIQYSDNPLLQRVWVELISAKGGVVHSMDEGLQRALDERLIMLINQQSYMLDKNFNKNLFSVMPGILFKFPSGYSVAKGSPYIELLNKG</sequence>
<organism evidence="1 2">
    <name type="scientific">Hyalella azteca</name>
    <name type="common">Amphipod</name>
    <dbReference type="NCBI Taxonomy" id="294128"/>
    <lineage>
        <taxon>Eukaryota</taxon>
        <taxon>Metazoa</taxon>
        <taxon>Ecdysozoa</taxon>
        <taxon>Arthropoda</taxon>
        <taxon>Crustacea</taxon>
        <taxon>Multicrustacea</taxon>
        <taxon>Malacostraca</taxon>
        <taxon>Eumalacostraca</taxon>
        <taxon>Peracarida</taxon>
        <taxon>Amphipoda</taxon>
        <taxon>Senticaudata</taxon>
        <taxon>Talitrida</taxon>
        <taxon>Talitroidea</taxon>
        <taxon>Hyalellidae</taxon>
        <taxon>Hyalella</taxon>
    </lineage>
</organism>
<evidence type="ECO:0000313" key="1">
    <source>
        <dbReference type="Proteomes" id="UP000694843"/>
    </source>
</evidence>
<dbReference type="GeneID" id="125178439"/>
<name>A0A979FNQ1_HYAAZ</name>
<dbReference type="Proteomes" id="UP000694843">
    <property type="component" value="Unplaced"/>
</dbReference>
<dbReference type="Gene3D" id="3.40.190.10">
    <property type="entry name" value="Periplasmic binding protein-like II"/>
    <property type="match status" value="2"/>
</dbReference>
<reference evidence="2" key="1">
    <citation type="submission" date="2025-08" db="UniProtKB">
        <authorList>
            <consortium name="RefSeq"/>
        </authorList>
    </citation>
    <scope>IDENTIFICATION</scope>
    <source>
        <tissue evidence="2">Whole organism</tissue>
    </source>
</reference>
<keyword evidence="1" id="KW-1185">Reference proteome</keyword>
<dbReference type="RefSeq" id="XP_047738116.1">
    <property type="nucleotide sequence ID" value="XM_047882160.1"/>
</dbReference>
<dbReference type="OrthoDB" id="6361608at2759"/>
<dbReference type="KEGG" id="hazt:125178439"/>
<protein>
    <submittedName>
        <fullName evidence="2">Uncharacterized protein LOC125178439</fullName>
    </submittedName>
</protein>
<dbReference type="AlphaFoldDB" id="A0A979FNQ1"/>
<accession>A0A979FNQ1</accession>
<evidence type="ECO:0000313" key="2">
    <source>
        <dbReference type="RefSeq" id="XP_047738116.1"/>
    </source>
</evidence>
<gene>
    <name evidence="2" type="primary">LOC125178439</name>
</gene>
<proteinExistence type="predicted"/>